<evidence type="ECO:0000313" key="5">
    <source>
        <dbReference type="EMBL" id="CAD6444769.1"/>
    </source>
</evidence>
<gene>
    <name evidence="5" type="ORF">SCLTRI_LOCUS4561</name>
</gene>
<accession>A0A8H2VTH2</accession>
<protein>
    <submittedName>
        <fullName evidence="5">54046371-9fb3-4f42-bba4-e6d8e1cd0c94</fullName>
    </submittedName>
</protein>
<name>A0A8H2VTH2_9HELO</name>
<evidence type="ECO:0000256" key="2">
    <source>
        <dbReference type="ARBA" id="ARBA00022692"/>
    </source>
</evidence>
<sequence>MLDGGGCLLKATTVSEGQAYLIESVLSCIMLILSFGTALDPRQAQLFGPRLGYPGAGLNPARRFSCAVARGNFAYQCLVAWSSNGSYNPKLGVPFCSAISYEK</sequence>
<dbReference type="InterPro" id="IPR023271">
    <property type="entry name" value="Aquaporin-like"/>
</dbReference>
<keyword evidence="2" id="KW-0812">Transmembrane</keyword>
<proteinExistence type="predicted"/>
<evidence type="ECO:0000313" key="6">
    <source>
        <dbReference type="Proteomes" id="UP000624404"/>
    </source>
</evidence>
<evidence type="ECO:0000256" key="4">
    <source>
        <dbReference type="ARBA" id="ARBA00023136"/>
    </source>
</evidence>
<comment type="subcellular location">
    <subcellularLocation>
        <location evidence="1">Membrane</location>
        <topology evidence="1">Multi-pass membrane protein</topology>
    </subcellularLocation>
</comment>
<evidence type="ECO:0000256" key="3">
    <source>
        <dbReference type="ARBA" id="ARBA00022989"/>
    </source>
</evidence>
<reference evidence="5" key="1">
    <citation type="submission" date="2020-10" db="EMBL/GenBank/DDBJ databases">
        <authorList>
            <person name="Kusch S."/>
        </authorList>
    </citation>
    <scope>NUCLEOTIDE SEQUENCE</scope>
    <source>
        <strain evidence="5">SwB9</strain>
    </source>
</reference>
<dbReference type="AlphaFoldDB" id="A0A8H2VTH2"/>
<keyword evidence="3" id="KW-1133">Transmembrane helix</keyword>
<keyword evidence="4" id="KW-0472">Membrane</keyword>
<dbReference type="OrthoDB" id="3222at2759"/>
<dbReference type="Proteomes" id="UP000624404">
    <property type="component" value="Unassembled WGS sequence"/>
</dbReference>
<dbReference type="EMBL" id="CAJHIA010000012">
    <property type="protein sequence ID" value="CAD6444769.1"/>
    <property type="molecule type" value="Genomic_DNA"/>
</dbReference>
<dbReference type="Gene3D" id="1.20.1080.10">
    <property type="entry name" value="Glycerol uptake facilitator protein"/>
    <property type="match status" value="1"/>
</dbReference>
<evidence type="ECO:0000256" key="1">
    <source>
        <dbReference type="ARBA" id="ARBA00004141"/>
    </source>
</evidence>
<comment type="caution">
    <text evidence="5">The sequence shown here is derived from an EMBL/GenBank/DDBJ whole genome shotgun (WGS) entry which is preliminary data.</text>
</comment>
<keyword evidence="6" id="KW-1185">Reference proteome</keyword>
<dbReference type="SUPFAM" id="SSF81338">
    <property type="entry name" value="Aquaporin-like"/>
    <property type="match status" value="1"/>
</dbReference>
<organism evidence="5 6">
    <name type="scientific">Sclerotinia trifoliorum</name>
    <dbReference type="NCBI Taxonomy" id="28548"/>
    <lineage>
        <taxon>Eukaryota</taxon>
        <taxon>Fungi</taxon>
        <taxon>Dikarya</taxon>
        <taxon>Ascomycota</taxon>
        <taxon>Pezizomycotina</taxon>
        <taxon>Leotiomycetes</taxon>
        <taxon>Helotiales</taxon>
        <taxon>Sclerotiniaceae</taxon>
        <taxon>Sclerotinia</taxon>
    </lineage>
</organism>
<dbReference type="GO" id="GO:0016020">
    <property type="term" value="C:membrane"/>
    <property type="evidence" value="ECO:0007669"/>
    <property type="project" value="UniProtKB-SubCell"/>
</dbReference>